<feature type="compositionally biased region" description="Basic and acidic residues" evidence="1">
    <location>
        <begin position="7"/>
        <end position="23"/>
    </location>
</feature>
<dbReference type="EMBL" id="JALJOQ010000322">
    <property type="protein sequence ID" value="KAK9785008.1"/>
    <property type="molecule type" value="Genomic_DNA"/>
</dbReference>
<feature type="region of interest" description="Disordered" evidence="1">
    <location>
        <begin position="1"/>
        <end position="27"/>
    </location>
</feature>
<dbReference type="Proteomes" id="UP001465755">
    <property type="component" value="Unassembled WGS sequence"/>
</dbReference>
<protein>
    <submittedName>
        <fullName evidence="2">Uncharacterized protein</fullName>
    </submittedName>
</protein>
<evidence type="ECO:0000313" key="3">
    <source>
        <dbReference type="Proteomes" id="UP001465755"/>
    </source>
</evidence>
<dbReference type="AlphaFoldDB" id="A0AAW1NL99"/>
<evidence type="ECO:0000256" key="1">
    <source>
        <dbReference type="SAM" id="MobiDB-lite"/>
    </source>
</evidence>
<keyword evidence="3" id="KW-1185">Reference proteome</keyword>
<organism evidence="2 3">
    <name type="scientific">Symbiochloris irregularis</name>
    <dbReference type="NCBI Taxonomy" id="706552"/>
    <lineage>
        <taxon>Eukaryota</taxon>
        <taxon>Viridiplantae</taxon>
        <taxon>Chlorophyta</taxon>
        <taxon>core chlorophytes</taxon>
        <taxon>Trebouxiophyceae</taxon>
        <taxon>Trebouxiales</taxon>
        <taxon>Trebouxiaceae</taxon>
        <taxon>Symbiochloris</taxon>
    </lineage>
</organism>
<sequence>MTSAEFLESKSSPDHRTDQRGPRPDANANVLKSEHLEPAFWSLARPASLKSSQVLRAKCSAESGRCCPPSRTLINNWSNSSKASRQAAAILRDLQTRLAHT</sequence>
<proteinExistence type="predicted"/>
<gene>
    <name evidence="2" type="ORF">WJX73_000068</name>
</gene>
<evidence type="ECO:0000313" key="2">
    <source>
        <dbReference type="EMBL" id="KAK9785008.1"/>
    </source>
</evidence>
<name>A0AAW1NL99_9CHLO</name>
<accession>A0AAW1NL99</accession>
<comment type="caution">
    <text evidence="2">The sequence shown here is derived from an EMBL/GenBank/DDBJ whole genome shotgun (WGS) entry which is preliminary data.</text>
</comment>
<reference evidence="2 3" key="1">
    <citation type="journal article" date="2024" name="Nat. Commun.">
        <title>Phylogenomics reveals the evolutionary origins of lichenization in chlorophyte algae.</title>
        <authorList>
            <person name="Puginier C."/>
            <person name="Libourel C."/>
            <person name="Otte J."/>
            <person name="Skaloud P."/>
            <person name="Haon M."/>
            <person name="Grisel S."/>
            <person name="Petersen M."/>
            <person name="Berrin J.G."/>
            <person name="Delaux P.M."/>
            <person name="Dal Grande F."/>
            <person name="Keller J."/>
        </authorList>
    </citation>
    <scope>NUCLEOTIDE SEQUENCE [LARGE SCALE GENOMIC DNA]</scope>
    <source>
        <strain evidence="2 3">SAG 2036</strain>
    </source>
</reference>